<name>A0ABQ0L3U8_MYCCL</name>
<dbReference type="Proteomes" id="UP000815677">
    <property type="component" value="Unassembled WGS sequence"/>
</dbReference>
<keyword evidence="2" id="KW-1185">Reference proteome</keyword>
<sequence>MSNEAERLYAQLDPGIHHGASRPHEALPFFDGCKRCCLIAIMSPMKRSTSQTRLGRHDIRLLLVRTMESVDDSDDDNEQVENRLLACIRQFLRIQRASRHTSAPNMNGNAQGFSENEHIWMMGLNRRNAVLNCIKDDGARRTVGNRHKYGG</sequence>
<accession>A0ABQ0L3U8</accession>
<organism evidence="1 2">
    <name type="scientific">Mycena chlorophos</name>
    <name type="common">Agaric fungus</name>
    <name type="synonym">Agaricus chlorophos</name>
    <dbReference type="NCBI Taxonomy" id="658473"/>
    <lineage>
        <taxon>Eukaryota</taxon>
        <taxon>Fungi</taxon>
        <taxon>Dikarya</taxon>
        <taxon>Basidiomycota</taxon>
        <taxon>Agaricomycotina</taxon>
        <taxon>Agaricomycetes</taxon>
        <taxon>Agaricomycetidae</taxon>
        <taxon>Agaricales</taxon>
        <taxon>Marasmiineae</taxon>
        <taxon>Mycenaceae</taxon>
        <taxon>Mycena</taxon>
    </lineage>
</organism>
<gene>
    <name evidence="1" type="ORF">MCHLO_02106</name>
</gene>
<protein>
    <submittedName>
        <fullName evidence="1">Uncharacterized protein</fullName>
    </submittedName>
</protein>
<evidence type="ECO:0000313" key="2">
    <source>
        <dbReference type="Proteomes" id="UP000815677"/>
    </source>
</evidence>
<proteinExistence type="predicted"/>
<dbReference type="EMBL" id="DF839781">
    <property type="protein sequence ID" value="GAT44486.1"/>
    <property type="molecule type" value="Genomic_DNA"/>
</dbReference>
<reference evidence="1" key="1">
    <citation type="submission" date="2014-09" db="EMBL/GenBank/DDBJ databases">
        <title>Genome sequence of the luminous mushroom Mycena chlorophos for searching fungal bioluminescence genes.</title>
        <authorList>
            <person name="Tanaka Y."/>
            <person name="Kasuga D."/>
            <person name="Oba Y."/>
            <person name="Hase S."/>
            <person name="Sato K."/>
            <person name="Oba Y."/>
            <person name="Sakakibara Y."/>
        </authorList>
    </citation>
    <scope>NUCLEOTIDE SEQUENCE</scope>
</reference>
<evidence type="ECO:0000313" key="1">
    <source>
        <dbReference type="EMBL" id="GAT44486.1"/>
    </source>
</evidence>